<keyword evidence="4" id="KW-1185">Reference proteome</keyword>
<dbReference type="GO" id="GO:0016020">
    <property type="term" value="C:membrane"/>
    <property type="evidence" value="ECO:0007669"/>
    <property type="project" value="TreeGrafter"/>
</dbReference>
<dbReference type="Proteomes" id="UP000321058">
    <property type="component" value="Unassembled WGS sequence"/>
</dbReference>
<feature type="domain" description="PLD phosphodiesterase" evidence="2">
    <location>
        <begin position="517"/>
        <end position="544"/>
    </location>
</feature>
<evidence type="ECO:0000256" key="1">
    <source>
        <dbReference type="SAM" id="SignalP"/>
    </source>
</evidence>
<name>A0A512NLP2_9HYPH</name>
<dbReference type="PROSITE" id="PS50035">
    <property type="entry name" value="PLD"/>
    <property type="match status" value="2"/>
</dbReference>
<dbReference type="RefSeq" id="WP_147155249.1">
    <property type="nucleotide sequence ID" value="NZ_BKAJ01000143.1"/>
</dbReference>
<sequence length="593" mass="63827">MILARRVAVTALIALASCTGDLPSTAWRGGPGERGYSADSSAAPLVDVIREHDIRTPDQADSQPLLAQLRRELAKSDPKGAFAGVTYDLSDGNRLAPGWLIQSPARWGRRGSDLPFYSFDCRNCERDIKLPACRSDADCPDGGTCAPIWPPPGAPEARRQVCFGHSDALMLPVHDLVAGARHSVDIAALQPVPDSRFLAALRAGLSDLAVSGRPVTVRVIVGQYPPDGANAAALLSSLTSGLAPGGRLSVSVAAMRSCTNGEECRSFSWPHAKFITVDGNEALVGGHNLWSEDYLIDKPVHDLSMRLQGPAAASASHFAGRLWEFVCTNLGKNPAVQLASYPANGPCPAALAPPPVAATAGNGTPMLAVGRMGAGITKDFANQSELARDLAFGAARHTIRMSQQDIGFIFGRSDALFPESTLDRLLEFIERRGGHVYIVLSNRGASGNTGLSYSNDVSFAAFARHLRDKVQKQVDARDPTARYQIRKGPDPINALLCSHVHLAPLRFGPDASWPHGMAIANHAKLWMVDDRIFYIGSDNVYPVNLQEFGYIVDDRQAASDLLDAYWNPLWKWSQRAALSGEGVEPCIFREPTK</sequence>
<dbReference type="EMBL" id="BKAJ01000143">
    <property type="protein sequence ID" value="GEP59870.1"/>
    <property type="molecule type" value="Genomic_DNA"/>
</dbReference>
<comment type="caution">
    <text evidence="3">The sequence shown here is derived from an EMBL/GenBank/DDBJ whole genome shotgun (WGS) entry which is preliminary data.</text>
</comment>
<dbReference type="OrthoDB" id="7374490at2"/>
<evidence type="ECO:0000313" key="3">
    <source>
        <dbReference type="EMBL" id="GEP59870.1"/>
    </source>
</evidence>
<dbReference type="SUPFAM" id="SSF56024">
    <property type="entry name" value="Phospholipase D/nuclease"/>
    <property type="match status" value="2"/>
</dbReference>
<protein>
    <recommendedName>
        <fullName evidence="2">PLD phosphodiesterase domain-containing protein</fullName>
    </recommendedName>
</protein>
<accession>A0A512NLP2</accession>
<dbReference type="GO" id="GO:0008808">
    <property type="term" value="F:cardiolipin synthase activity"/>
    <property type="evidence" value="ECO:0007669"/>
    <property type="project" value="TreeGrafter"/>
</dbReference>
<dbReference type="InterPro" id="IPR001736">
    <property type="entry name" value="PLipase_D/transphosphatidylase"/>
</dbReference>
<dbReference type="AlphaFoldDB" id="A0A512NLP2"/>
<proteinExistence type="predicted"/>
<feature type="domain" description="PLD phosphodiesterase" evidence="2">
    <location>
        <begin position="271"/>
        <end position="293"/>
    </location>
</feature>
<dbReference type="PANTHER" id="PTHR21248">
    <property type="entry name" value="CARDIOLIPIN SYNTHASE"/>
    <property type="match status" value="1"/>
</dbReference>
<dbReference type="Pfam" id="PF00614">
    <property type="entry name" value="PLDc"/>
    <property type="match status" value="1"/>
</dbReference>
<dbReference type="Gene3D" id="3.30.870.10">
    <property type="entry name" value="Endonuclease Chain A"/>
    <property type="match status" value="2"/>
</dbReference>
<dbReference type="GO" id="GO:0032049">
    <property type="term" value="P:cardiolipin biosynthetic process"/>
    <property type="evidence" value="ECO:0007669"/>
    <property type="project" value="TreeGrafter"/>
</dbReference>
<organism evidence="3 4">
    <name type="scientific">Reyranella soli</name>
    <dbReference type="NCBI Taxonomy" id="1230389"/>
    <lineage>
        <taxon>Bacteria</taxon>
        <taxon>Pseudomonadati</taxon>
        <taxon>Pseudomonadota</taxon>
        <taxon>Alphaproteobacteria</taxon>
        <taxon>Hyphomicrobiales</taxon>
        <taxon>Reyranellaceae</taxon>
        <taxon>Reyranella</taxon>
    </lineage>
</organism>
<evidence type="ECO:0000313" key="4">
    <source>
        <dbReference type="Proteomes" id="UP000321058"/>
    </source>
</evidence>
<feature type="chain" id="PRO_5021734726" description="PLD phosphodiesterase domain-containing protein" evidence="1">
    <location>
        <begin position="17"/>
        <end position="593"/>
    </location>
</feature>
<dbReference type="SMART" id="SM00155">
    <property type="entry name" value="PLDc"/>
    <property type="match status" value="2"/>
</dbReference>
<feature type="signal peptide" evidence="1">
    <location>
        <begin position="1"/>
        <end position="16"/>
    </location>
</feature>
<evidence type="ECO:0000259" key="2">
    <source>
        <dbReference type="PROSITE" id="PS50035"/>
    </source>
</evidence>
<keyword evidence="1" id="KW-0732">Signal</keyword>
<dbReference type="PANTHER" id="PTHR21248:SF22">
    <property type="entry name" value="PHOSPHOLIPASE D"/>
    <property type="match status" value="1"/>
</dbReference>
<dbReference type="PROSITE" id="PS51257">
    <property type="entry name" value="PROKAR_LIPOPROTEIN"/>
    <property type="match status" value="1"/>
</dbReference>
<gene>
    <name evidence="3" type="ORF">RSO01_70360</name>
</gene>
<reference evidence="3 4" key="1">
    <citation type="submission" date="2019-07" db="EMBL/GenBank/DDBJ databases">
        <title>Whole genome shotgun sequence of Reyranella soli NBRC 108950.</title>
        <authorList>
            <person name="Hosoyama A."/>
            <person name="Uohara A."/>
            <person name="Ohji S."/>
            <person name="Ichikawa N."/>
        </authorList>
    </citation>
    <scope>NUCLEOTIDE SEQUENCE [LARGE SCALE GENOMIC DNA]</scope>
    <source>
        <strain evidence="3 4">NBRC 108950</strain>
    </source>
</reference>